<evidence type="ECO:0000313" key="4">
    <source>
        <dbReference type="Proteomes" id="UP000194127"/>
    </source>
</evidence>
<dbReference type="Pfam" id="PF04192">
    <property type="entry name" value="Utp21"/>
    <property type="match status" value="1"/>
</dbReference>
<feature type="region of interest" description="Disordered" evidence="1">
    <location>
        <begin position="1121"/>
        <end position="1144"/>
    </location>
</feature>
<dbReference type="GO" id="GO:0006364">
    <property type="term" value="P:rRNA processing"/>
    <property type="evidence" value="ECO:0007669"/>
    <property type="project" value="InterPro"/>
</dbReference>
<dbReference type="InterPro" id="IPR015943">
    <property type="entry name" value="WD40/YVTN_repeat-like_dom_sf"/>
</dbReference>
<dbReference type="InterPro" id="IPR007319">
    <property type="entry name" value="WDR36/Utp21_C"/>
</dbReference>
<evidence type="ECO:0000313" key="3">
    <source>
        <dbReference type="EMBL" id="OSX65414.1"/>
    </source>
</evidence>
<dbReference type="GO" id="GO:0034388">
    <property type="term" value="C:Pwp2p-containing subcomplex of 90S preribosome"/>
    <property type="evidence" value="ECO:0007669"/>
    <property type="project" value="TreeGrafter"/>
</dbReference>
<protein>
    <recommendedName>
        <fullName evidence="2">WDR36/Utp21 C-terminal domain-containing protein</fullName>
    </recommendedName>
</protein>
<reference evidence="3 4" key="1">
    <citation type="submission" date="2017-04" db="EMBL/GenBank/DDBJ databases">
        <title>Genome Sequence of the Model Brown-Rot Fungus Postia placenta SB12.</title>
        <authorList>
            <consortium name="DOE Joint Genome Institute"/>
            <person name="Gaskell J."/>
            <person name="Kersten P."/>
            <person name="Larrondo L.F."/>
            <person name="Canessa P."/>
            <person name="Martinez D."/>
            <person name="Hibbett D."/>
            <person name="Schmoll M."/>
            <person name="Kubicek C.P."/>
            <person name="Martinez A.T."/>
            <person name="Yadav J."/>
            <person name="Master E."/>
            <person name="Magnuson J.K."/>
            <person name="James T."/>
            <person name="Yaver D."/>
            <person name="Berka R."/>
            <person name="Labutti K."/>
            <person name="Lipzen A."/>
            <person name="Aerts A."/>
            <person name="Barry K."/>
            <person name="Henrissat B."/>
            <person name="Blanchette R."/>
            <person name="Grigoriev I."/>
            <person name="Cullen D."/>
        </authorList>
    </citation>
    <scope>NUCLEOTIDE SEQUENCE [LARGE SCALE GENOMIC DNA]</scope>
    <source>
        <strain evidence="3 4">MAD-698-R-SB12</strain>
    </source>
</reference>
<dbReference type="GO" id="GO:0032040">
    <property type="term" value="C:small-subunit processome"/>
    <property type="evidence" value="ECO:0007669"/>
    <property type="project" value="InterPro"/>
</dbReference>
<dbReference type="PANTHER" id="PTHR22840:SF12">
    <property type="entry name" value="WD REPEAT-CONTAINING PROTEIN 36"/>
    <property type="match status" value="1"/>
</dbReference>
<name>A0A1X6NA19_9APHY</name>
<keyword evidence="4" id="KW-1185">Reference proteome</keyword>
<dbReference type="InterPro" id="IPR036322">
    <property type="entry name" value="WD40_repeat_dom_sf"/>
</dbReference>
<dbReference type="OrthoDB" id="10250769at2759"/>
<feature type="domain" description="WDR36/Utp21 C-terminal" evidence="2">
    <location>
        <begin position="267"/>
        <end position="457"/>
    </location>
</feature>
<dbReference type="SUPFAM" id="SSF50978">
    <property type="entry name" value="WD40 repeat-like"/>
    <property type="match status" value="1"/>
</dbReference>
<dbReference type="Proteomes" id="UP000194127">
    <property type="component" value="Unassembled WGS sequence"/>
</dbReference>
<accession>A0A1X6NA19</accession>
<dbReference type="AlphaFoldDB" id="A0A1X6NA19"/>
<feature type="compositionally biased region" description="Polar residues" evidence="1">
    <location>
        <begin position="1133"/>
        <end position="1144"/>
    </location>
</feature>
<feature type="compositionally biased region" description="Basic and acidic residues" evidence="1">
    <location>
        <begin position="1121"/>
        <end position="1130"/>
    </location>
</feature>
<dbReference type="STRING" id="670580.A0A1X6NA19"/>
<feature type="region of interest" description="Disordered" evidence="1">
    <location>
        <begin position="1"/>
        <end position="21"/>
    </location>
</feature>
<evidence type="ECO:0000256" key="1">
    <source>
        <dbReference type="SAM" id="MobiDB-lite"/>
    </source>
</evidence>
<dbReference type="Gene3D" id="2.130.10.10">
    <property type="entry name" value="YVTN repeat-like/Quinoprotein amine dehydrogenase"/>
    <property type="match status" value="1"/>
</dbReference>
<organism evidence="3 4">
    <name type="scientific">Postia placenta MAD-698-R-SB12</name>
    <dbReference type="NCBI Taxonomy" id="670580"/>
    <lineage>
        <taxon>Eukaryota</taxon>
        <taxon>Fungi</taxon>
        <taxon>Dikarya</taxon>
        <taxon>Basidiomycota</taxon>
        <taxon>Agaricomycotina</taxon>
        <taxon>Agaricomycetes</taxon>
        <taxon>Polyporales</taxon>
        <taxon>Adustoporiaceae</taxon>
        <taxon>Rhodonia</taxon>
    </lineage>
</organism>
<proteinExistence type="predicted"/>
<gene>
    <name evidence="3" type="ORF">POSPLADRAFT_1044790</name>
</gene>
<dbReference type="EMBL" id="KZ110593">
    <property type="protein sequence ID" value="OSX65414.1"/>
    <property type="molecule type" value="Genomic_DNA"/>
</dbReference>
<dbReference type="RefSeq" id="XP_024342208.1">
    <property type="nucleotide sequence ID" value="XM_024478607.1"/>
</dbReference>
<dbReference type="PANTHER" id="PTHR22840">
    <property type="entry name" value="WD REPEAT-CONTAINING PROTEIN 36"/>
    <property type="match status" value="1"/>
</dbReference>
<sequence>MAVAVQPISAVDHSEPPPRKRLRTEVACSPKVQPEPRLFAPFRALGLVTNHVPFALQTRTHKGATEGPRTHIVTCLGKSWAMWEGGKMGLLFVGPDAPEQITSVVIDGKDVWVSSGSHVIKYIRGKEVRRLANPLSTPIASMLVFGSQLLSLTQDGTRMFIWGLEDGGRLIDAFRTSSVATSVAFSPTNDFLATAHVDSVGVYLWANRAQYSEVALQSVPDDEKVIDVALPSMQGTAEDEALDALSSLALTGQEKSSDFFLAPPEFDGDLVTLSLLPRSRWQTLLNFEVIQQRNKPKEPPKEPEKAPFFLPTLPGVEPRFAIEQNESEKTKKQTKRLQKASASSDSTFYKMLAAEDPHGDYEEFFTYAKSLSPAAIDLELRSLVTLDALRTFLTALNRRLRSHRDFEAVQSFQNVFLRMHGDVLTANPELQEELEMLQDAQRKESEKLNVELRQGYVVMYYCILLPPFAYILLKEARESHPDQVPTSSVPNELWLDIFKHATFVPGALDCDDGHAIACFTRDKDGICLANRHREAMDIALALCIVCKRWNMLATEFVFAYIRVKDGEQAIRLADALRHYATTYPYAPQPGRHVIRLELALEGAHAWTRLHSWALIKILKSCPRLSVFSTAFCSPDVYLWDMSTFPDAICHGLKGSKLRRFESGYIPSFVRKLAPTLEDSLEVLWLRPSDRRLTKKRVQTSSLAFPRLHMLILSEAAENCFAEVAMPSLQTCILEDPIQDSDKAPQCLLARYGEQLRYLVTSSTLQVSYVLENCPRIAHWTIPCAAVGMLRVSEAYSSIISLTLIEESSLRTCMLPMALRSLHSILSEDKSFVSLRLIRFQLPLRSSFTSFVRTYNEHWEYSCIRHGGLLLHLCDRRKISVQASFGVAQQSADCWAPFTEQVLPAATTGVLAGAYGLVKGSTQIGPLITSAALNGGVAGATFFSFREYIASPVLLHALANTEYSRRIRELQASRRAGGRSGEKLTWWDMRMNKVPDTAISGAFTGAILNAWKRGPAGIVPGVTTAGLACTLIQLAYNELDIARIKYVSRTLQETRKQQDAEAALPMSQPVPLPSAPIEPRKSFIERMLVTMGFHQVTDEEFLEKLKFKRDYALRRIEELEQERAQEKEKIASETVDSQTSVKSQD</sequence>
<evidence type="ECO:0000259" key="2">
    <source>
        <dbReference type="Pfam" id="PF04192"/>
    </source>
</evidence>
<dbReference type="GeneID" id="36323557"/>